<keyword evidence="4" id="KW-1185">Reference proteome</keyword>
<protein>
    <submittedName>
        <fullName evidence="2 3">Uncharacterized protein</fullName>
    </submittedName>
</protein>
<evidence type="ECO:0000313" key="2">
    <source>
        <dbReference type="EMBL" id="EJT69132.1"/>
    </source>
</evidence>
<gene>
    <name evidence="3" type="primary">20353699</name>
    <name evidence="2" type="ORF">GGTG_13241</name>
</gene>
<accession>J3PIB3</accession>
<proteinExistence type="predicted"/>
<reference evidence="4" key="1">
    <citation type="submission" date="2010-07" db="EMBL/GenBank/DDBJ databases">
        <title>The genome sequence of Gaeumannomyces graminis var. tritici strain R3-111a-1.</title>
        <authorList>
            <consortium name="The Broad Institute Genome Sequencing Platform"/>
            <person name="Ma L.-J."/>
            <person name="Dead R."/>
            <person name="Young S."/>
            <person name="Zeng Q."/>
            <person name="Koehrsen M."/>
            <person name="Alvarado L."/>
            <person name="Berlin A."/>
            <person name="Chapman S.B."/>
            <person name="Chen Z."/>
            <person name="Freedman E."/>
            <person name="Gellesch M."/>
            <person name="Goldberg J."/>
            <person name="Griggs A."/>
            <person name="Gujja S."/>
            <person name="Heilman E.R."/>
            <person name="Heiman D."/>
            <person name="Hepburn T."/>
            <person name="Howarth C."/>
            <person name="Jen D."/>
            <person name="Larson L."/>
            <person name="Mehta T."/>
            <person name="Neiman D."/>
            <person name="Pearson M."/>
            <person name="Roberts A."/>
            <person name="Saif S."/>
            <person name="Shea T."/>
            <person name="Shenoy N."/>
            <person name="Sisk P."/>
            <person name="Stolte C."/>
            <person name="Sykes S."/>
            <person name="Walk T."/>
            <person name="White J."/>
            <person name="Yandava C."/>
            <person name="Haas B."/>
            <person name="Nusbaum C."/>
            <person name="Birren B."/>
        </authorList>
    </citation>
    <scope>NUCLEOTIDE SEQUENCE [LARGE SCALE GENOMIC DNA]</scope>
    <source>
        <strain evidence="4">R3-111a-1</strain>
    </source>
</reference>
<dbReference type="Proteomes" id="UP000006039">
    <property type="component" value="Unassembled WGS sequence"/>
</dbReference>
<dbReference type="GeneID" id="20353699"/>
<dbReference type="RefSeq" id="XP_009229411.1">
    <property type="nucleotide sequence ID" value="XM_009231147.1"/>
</dbReference>
<dbReference type="AlphaFoldDB" id="J3PIB3"/>
<dbReference type="EMBL" id="GL385405">
    <property type="protein sequence ID" value="EJT69132.1"/>
    <property type="molecule type" value="Genomic_DNA"/>
</dbReference>
<evidence type="ECO:0000313" key="3">
    <source>
        <dbReference type="EnsemblFungi" id="EJT69132"/>
    </source>
</evidence>
<organism evidence="2">
    <name type="scientific">Gaeumannomyces tritici (strain R3-111a-1)</name>
    <name type="common">Wheat and barley take-all root rot fungus</name>
    <name type="synonym">Gaeumannomyces graminis var. tritici</name>
    <dbReference type="NCBI Taxonomy" id="644352"/>
    <lineage>
        <taxon>Eukaryota</taxon>
        <taxon>Fungi</taxon>
        <taxon>Dikarya</taxon>
        <taxon>Ascomycota</taxon>
        <taxon>Pezizomycotina</taxon>
        <taxon>Sordariomycetes</taxon>
        <taxon>Sordariomycetidae</taxon>
        <taxon>Magnaporthales</taxon>
        <taxon>Magnaporthaceae</taxon>
        <taxon>Gaeumannomyces</taxon>
    </lineage>
</organism>
<evidence type="ECO:0000256" key="1">
    <source>
        <dbReference type="SAM" id="MobiDB-lite"/>
    </source>
</evidence>
<reference evidence="3" key="5">
    <citation type="submission" date="2018-04" db="UniProtKB">
        <authorList>
            <consortium name="EnsemblFungi"/>
        </authorList>
    </citation>
    <scope>IDENTIFICATION</scope>
    <source>
        <strain evidence="3">R3-111a-1</strain>
    </source>
</reference>
<dbReference type="VEuPathDB" id="FungiDB:GGTG_13241"/>
<dbReference type="EnsemblFungi" id="EJT69132">
    <property type="protein sequence ID" value="EJT69132"/>
    <property type="gene ID" value="GGTG_13241"/>
</dbReference>
<evidence type="ECO:0000313" key="4">
    <source>
        <dbReference type="Proteomes" id="UP000006039"/>
    </source>
</evidence>
<name>J3PIB3_GAET3</name>
<sequence length="120" mass="12497">MDTPTDNTSMQGTMALVVASDSAVENAPPPIVAASAKLENRLDLLGGQGAKTQSFASRHREGLAAVRTLRTPNTTDARGMSAVHTGMGRSARHFRLTIPNGAGPRSVRSDGSRLKLATAS</sequence>
<reference evidence="2" key="3">
    <citation type="submission" date="2010-09" db="EMBL/GenBank/DDBJ databases">
        <title>Annotation of Gaeumannomyces graminis var. tritici R3-111a-1.</title>
        <authorList>
            <consortium name="The Broad Institute Genome Sequencing Platform"/>
            <person name="Ma L.-J."/>
            <person name="Dead R."/>
            <person name="Young S.K."/>
            <person name="Zeng Q."/>
            <person name="Gargeya S."/>
            <person name="Fitzgerald M."/>
            <person name="Haas B."/>
            <person name="Abouelleil A."/>
            <person name="Alvarado L."/>
            <person name="Arachchi H.M."/>
            <person name="Berlin A."/>
            <person name="Brown A."/>
            <person name="Chapman S.B."/>
            <person name="Chen Z."/>
            <person name="Dunbar C."/>
            <person name="Freedman E."/>
            <person name="Gearin G."/>
            <person name="Gellesch M."/>
            <person name="Goldberg J."/>
            <person name="Griggs A."/>
            <person name="Gujja S."/>
            <person name="Heiman D."/>
            <person name="Howarth C."/>
            <person name="Larson L."/>
            <person name="Lui A."/>
            <person name="MacDonald P.J.P."/>
            <person name="Mehta T."/>
            <person name="Montmayeur A."/>
            <person name="Murphy C."/>
            <person name="Neiman D."/>
            <person name="Pearson M."/>
            <person name="Priest M."/>
            <person name="Roberts A."/>
            <person name="Saif S."/>
            <person name="Shea T."/>
            <person name="Shenoy N."/>
            <person name="Sisk P."/>
            <person name="Stolte C."/>
            <person name="Sykes S."/>
            <person name="Yandava C."/>
            <person name="Wortman J."/>
            <person name="Nusbaum C."/>
            <person name="Birren B."/>
        </authorList>
    </citation>
    <scope>NUCLEOTIDE SEQUENCE</scope>
    <source>
        <strain evidence="2">R3-111a-1</strain>
    </source>
</reference>
<dbReference type="HOGENOM" id="CLU_2049842_0_0_1"/>
<feature type="region of interest" description="Disordered" evidence="1">
    <location>
        <begin position="97"/>
        <end position="120"/>
    </location>
</feature>
<reference evidence="3" key="4">
    <citation type="journal article" date="2015" name="G3 (Bethesda)">
        <title>Genome sequences of three phytopathogenic species of the Magnaporthaceae family of fungi.</title>
        <authorList>
            <person name="Okagaki L.H."/>
            <person name="Nunes C.C."/>
            <person name="Sailsbery J."/>
            <person name="Clay B."/>
            <person name="Brown D."/>
            <person name="John T."/>
            <person name="Oh Y."/>
            <person name="Young N."/>
            <person name="Fitzgerald M."/>
            <person name="Haas B.J."/>
            <person name="Zeng Q."/>
            <person name="Young S."/>
            <person name="Adiconis X."/>
            <person name="Fan L."/>
            <person name="Levin J.Z."/>
            <person name="Mitchell T.K."/>
            <person name="Okubara P.A."/>
            <person name="Farman M.L."/>
            <person name="Kohn L.M."/>
            <person name="Birren B."/>
            <person name="Ma L.-J."/>
            <person name="Dean R.A."/>
        </authorList>
    </citation>
    <scope>NUCLEOTIDE SEQUENCE</scope>
    <source>
        <strain evidence="3">R3-111a-1</strain>
    </source>
</reference>
<reference evidence="2" key="2">
    <citation type="submission" date="2010-07" db="EMBL/GenBank/DDBJ databases">
        <authorList>
            <consortium name="The Broad Institute Genome Sequencing Platform"/>
            <consortium name="Broad Institute Genome Sequencing Center for Infectious Disease"/>
            <person name="Ma L.-J."/>
            <person name="Dead R."/>
            <person name="Young S."/>
            <person name="Zeng Q."/>
            <person name="Koehrsen M."/>
            <person name="Alvarado L."/>
            <person name="Berlin A."/>
            <person name="Chapman S.B."/>
            <person name="Chen Z."/>
            <person name="Freedman E."/>
            <person name="Gellesch M."/>
            <person name="Goldberg J."/>
            <person name="Griggs A."/>
            <person name="Gujja S."/>
            <person name="Heilman E.R."/>
            <person name="Heiman D."/>
            <person name="Hepburn T."/>
            <person name="Howarth C."/>
            <person name="Jen D."/>
            <person name="Larson L."/>
            <person name="Mehta T."/>
            <person name="Neiman D."/>
            <person name="Pearson M."/>
            <person name="Roberts A."/>
            <person name="Saif S."/>
            <person name="Shea T."/>
            <person name="Shenoy N."/>
            <person name="Sisk P."/>
            <person name="Stolte C."/>
            <person name="Sykes S."/>
            <person name="Walk T."/>
            <person name="White J."/>
            <person name="Yandava C."/>
            <person name="Haas B."/>
            <person name="Nusbaum C."/>
            <person name="Birren B."/>
        </authorList>
    </citation>
    <scope>NUCLEOTIDE SEQUENCE</scope>
    <source>
        <strain evidence="2">R3-111a-1</strain>
    </source>
</reference>